<feature type="region of interest" description="Disordered" evidence="5">
    <location>
        <begin position="1"/>
        <end position="60"/>
    </location>
</feature>
<dbReference type="PROSITE" id="PS50801">
    <property type="entry name" value="STAS"/>
    <property type="match status" value="1"/>
</dbReference>
<evidence type="ECO:0000256" key="5">
    <source>
        <dbReference type="SAM" id="MobiDB-lite"/>
    </source>
</evidence>
<dbReference type="PANTHER" id="PTHR43310:SF4">
    <property type="entry name" value="AFR304WP"/>
    <property type="match status" value="1"/>
</dbReference>
<feature type="transmembrane region" description="Helical" evidence="6">
    <location>
        <begin position="426"/>
        <end position="443"/>
    </location>
</feature>
<dbReference type="InterPro" id="IPR014710">
    <property type="entry name" value="RmlC-like_jellyroll"/>
</dbReference>
<feature type="transmembrane region" description="Helical" evidence="6">
    <location>
        <begin position="320"/>
        <end position="341"/>
    </location>
</feature>
<protein>
    <recommendedName>
        <fullName evidence="11">Sulfate transporter</fullName>
    </recommendedName>
</protein>
<organism evidence="9 10">
    <name type="scientific">Cyclotella cryptica</name>
    <dbReference type="NCBI Taxonomy" id="29204"/>
    <lineage>
        <taxon>Eukaryota</taxon>
        <taxon>Sar</taxon>
        <taxon>Stramenopiles</taxon>
        <taxon>Ochrophyta</taxon>
        <taxon>Bacillariophyta</taxon>
        <taxon>Coscinodiscophyceae</taxon>
        <taxon>Thalassiosirophycidae</taxon>
        <taxon>Stephanodiscales</taxon>
        <taxon>Stephanodiscaceae</taxon>
        <taxon>Cyclotella</taxon>
    </lineage>
</organism>
<dbReference type="InterPro" id="IPR018490">
    <property type="entry name" value="cNMP-bd_dom_sf"/>
</dbReference>
<dbReference type="InterPro" id="IPR002645">
    <property type="entry name" value="STAS_dom"/>
</dbReference>
<dbReference type="SUPFAM" id="SSF52091">
    <property type="entry name" value="SpoIIaa-like"/>
    <property type="match status" value="1"/>
</dbReference>
<dbReference type="AlphaFoldDB" id="A0ABD3PEL8"/>
<comment type="caution">
    <text evidence="9">The sequence shown here is derived from an EMBL/GenBank/DDBJ whole genome shotgun (WGS) entry which is preliminary data.</text>
</comment>
<dbReference type="Gene3D" id="3.30.750.24">
    <property type="entry name" value="STAS domain"/>
    <property type="match status" value="1"/>
</dbReference>
<dbReference type="InterPro" id="IPR052706">
    <property type="entry name" value="Membrane-Transporter-like"/>
</dbReference>
<dbReference type="PROSITE" id="PS50042">
    <property type="entry name" value="CNMP_BINDING_3"/>
    <property type="match status" value="1"/>
</dbReference>
<keyword evidence="2 6" id="KW-0812">Transmembrane</keyword>
<dbReference type="CDD" id="cd07042">
    <property type="entry name" value="STAS_SulP_like_sulfate_transporter"/>
    <property type="match status" value="1"/>
</dbReference>
<feature type="domain" description="Cyclic nucleotide-binding" evidence="7">
    <location>
        <begin position="910"/>
        <end position="1010"/>
    </location>
</feature>
<feature type="transmembrane region" description="Helical" evidence="6">
    <location>
        <begin position="564"/>
        <end position="580"/>
    </location>
</feature>
<dbReference type="PANTHER" id="PTHR43310">
    <property type="entry name" value="SULFATE TRANSPORTER YBAR-RELATED"/>
    <property type="match status" value="1"/>
</dbReference>
<evidence type="ECO:0000256" key="2">
    <source>
        <dbReference type="ARBA" id="ARBA00022692"/>
    </source>
</evidence>
<dbReference type="Gene3D" id="2.60.120.10">
    <property type="entry name" value="Jelly Rolls"/>
    <property type="match status" value="1"/>
</dbReference>
<dbReference type="GO" id="GO:0016020">
    <property type="term" value="C:membrane"/>
    <property type="evidence" value="ECO:0007669"/>
    <property type="project" value="UniProtKB-SubCell"/>
</dbReference>
<evidence type="ECO:0000259" key="7">
    <source>
        <dbReference type="PROSITE" id="PS50042"/>
    </source>
</evidence>
<reference evidence="9 10" key="1">
    <citation type="journal article" date="2020" name="G3 (Bethesda)">
        <title>Improved Reference Genome for Cyclotella cryptica CCMP332, a Model for Cell Wall Morphogenesis, Salinity Adaptation, and Lipid Production in Diatoms (Bacillariophyta).</title>
        <authorList>
            <person name="Roberts W.R."/>
            <person name="Downey K.M."/>
            <person name="Ruck E.C."/>
            <person name="Traller J.C."/>
            <person name="Alverson A.J."/>
        </authorList>
    </citation>
    <scope>NUCLEOTIDE SEQUENCE [LARGE SCALE GENOMIC DNA]</scope>
    <source>
        <strain evidence="9 10">CCMP332</strain>
    </source>
</reference>
<feature type="transmembrane region" description="Helical" evidence="6">
    <location>
        <begin position="353"/>
        <end position="376"/>
    </location>
</feature>
<keyword evidence="3 6" id="KW-1133">Transmembrane helix</keyword>
<feature type="domain" description="STAS" evidence="8">
    <location>
        <begin position="695"/>
        <end position="768"/>
    </location>
</feature>
<evidence type="ECO:0000313" key="9">
    <source>
        <dbReference type="EMBL" id="KAL3786183.1"/>
    </source>
</evidence>
<keyword evidence="10" id="KW-1185">Reference proteome</keyword>
<dbReference type="InterPro" id="IPR000595">
    <property type="entry name" value="cNMP-bd_dom"/>
</dbReference>
<feature type="region of interest" description="Disordered" evidence="5">
    <location>
        <begin position="236"/>
        <end position="255"/>
    </location>
</feature>
<dbReference type="EMBL" id="JABMIG020000200">
    <property type="protein sequence ID" value="KAL3786183.1"/>
    <property type="molecule type" value="Genomic_DNA"/>
</dbReference>
<dbReference type="SMART" id="SM00100">
    <property type="entry name" value="cNMP"/>
    <property type="match status" value="1"/>
</dbReference>
<accession>A0ABD3PEL8</accession>
<feature type="transmembrane region" description="Helical" evidence="6">
    <location>
        <begin position="397"/>
        <end position="414"/>
    </location>
</feature>
<feature type="transmembrane region" description="Helical" evidence="6">
    <location>
        <begin position="621"/>
        <end position="647"/>
    </location>
</feature>
<evidence type="ECO:0000256" key="1">
    <source>
        <dbReference type="ARBA" id="ARBA00004141"/>
    </source>
</evidence>
<name>A0ABD3PEL8_9STRA</name>
<dbReference type="SUPFAM" id="SSF51206">
    <property type="entry name" value="cAMP-binding domain-like"/>
    <property type="match status" value="1"/>
</dbReference>
<dbReference type="Pfam" id="PF01740">
    <property type="entry name" value="STAS"/>
    <property type="match status" value="1"/>
</dbReference>
<gene>
    <name evidence="9" type="ORF">HJC23_001259</name>
</gene>
<dbReference type="Proteomes" id="UP001516023">
    <property type="component" value="Unassembled WGS sequence"/>
</dbReference>
<evidence type="ECO:0000313" key="10">
    <source>
        <dbReference type="Proteomes" id="UP001516023"/>
    </source>
</evidence>
<evidence type="ECO:0000259" key="8">
    <source>
        <dbReference type="PROSITE" id="PS50801"/>
    </source>
</evidence>
<dbReference type="Pfam" id="PF00916">
    <property type="entry name" value="Sulfate_transp"/>
    <property type="match status" value="1"/>
</dbReference>
<evidence type="ECO:0008006" key="11">
    <source>
        <dbReference type="Google" id="ProtNLM"/>
    </source>
</evidence>
<dbReference type="InterPro" id="IPR011547">
    <property type="entry name" value="SLC26A/SulP_dom"/>
</dbReference>
<dbReference type="CDD" id="cd00038">
    <property type="entry name" value="CAP_ED"/>
    <property type="match status" value="1"/>
</dbReference>
<feature type="compositionally biased region" description="Polar residues" evidence="5">
    <location>
        <begin position="12"/>
        <end position="22"/>
    </location>
</feature>
<evidence type="ECO:0000256" key="3">
    <source>
        <dbReference type="ARBA" id="ARBA00022989"/>
    </source>
</evidence>
<feature type="region of interest" description="Disordered" evidence="5">
    <location>
        <begin position="132"/>
        <end position="181"/>
    </location>
</feature>
<dbReference type="Pfam" id="PF00027">
    <property type="entry name" value="cNMP_binding"/>
    <property type="match status" value="1"/>
</dbReference>
<evidence type="ECO:0000256" key="4">
    <source>
        <dbReference type="ARBA" id="ARBA00023136"/>
    </source>
</evidence>
<proteinExistence type="predicted"/>
<dbReference type="InterPro" id="IPR036513">
    <property type="entry name" value="STAS_dom_sf"/>
</dbReference>
<keyword evidence="4 6" id="KW-0472">Membrane</keyword>
<evidence type="ECO:0000256" key="6">
    <source>
        <dbReference type="SAM" id="Phobius"/>
    </source>
</evidence>
<comment type="subcellular location">
    <subcellularLocation>
        <location evidence="1">Membrane</location>
        <topology evidence="1">Multi-pass membrane protein</topology>
    </subcellularLocation>
</comment>
<sequence>MEEQQALLSPAPTANNDANHYGTTAAITTPPPPPPQSSHTNGSNPHHIHDAPSSPRRYHRTISSHDRHSTLLLHNPLEIIDIDTSHERRRPSSVAALAVAEVILHDRRERRESQFVSTRGLSERMTVPPFSMVEDGSLGSLSTHGDDDNDEKEENGHGNEGRMLPSLRESMRSSKQKHLHKTIADEVRTSYSSRLIQIASQIPAVAIVSVLNFMIGIPFGASYFPVEWSNTVSSSSSLSSSSPYDNDNGTGPSGGEFPLSGKEALGLRMFLFSTAMAQLAFTYTSKFTNGVGLQMVENVPFCLELARIVMMEVGCGRDALSTLFFLFGLSSVLVGAVFYVLGKFALGRVVYFFPSHVLVGCIGGIGAFIITTSLEVSTNTTFHFTMEGIRNCILQQFYLLAPVLAFEVLLRTLMHVTDHRYPLLAPIYYCAITPVFYLMLWGFDLDFDAAEQAGYFFPPLSASGSVLNKELFQIFNIIDLRTVSWTAVIKSVPTMVSLTAFSLIHVPINIPAFAISTNVDPDMNAELIAHGYSNTLSGIFGGLQNYMAYSNSVIYSKAKGEGKASSLGIVLTTALIFVYGPTMASFVPRCMAGTLLLHVGVDLFLEGVYESWNDYDRLEYAGIWLITVVMVSMGMDAALVAGVIAALSTYAVQSITYQYPIRGAMTATRLRSSAWNRSSEAEKILMDPITGRQRIYVIQMQGHIFFGNATTMSDEINKLLTEKLGTECQPIVVILDFSPVLGMDSSAAQAIAKLNNSIRNNFHVEIVIFVSGREDGFPCAYDLSQKVDKDACFRTSSTKQLLQPDIDNDDPLVFEPTQPHDDMSIGDSLAARAMQFRDRSKGSIMAEIPNSRVCASLDDALIFAEDVLIALRDMAILQGDVNERFSQSHRSAASCHAIEEDGAKMFLATLCRGASSADVESLFRLFLRETYYFDDVIWKQGDTSDSLKLLVDGSLISLLEDEHGATETIHPGSTIGELGLVNGSPRLTTVKVLSNEAILYSLSKERWLELTRDDPRIARYIDLLVVRYLAHRVQHVSNHILDRRSLPV</sequence>